<organism evidence="1 2">
    <name type="scientific">Trichonephila inaurata madagascariensis</name>
    <dbReference type="NCBI Taxonomy" id="2747483"/>
    <lineage>
        <taxon>Eukaryota</taxon>
        <taxon>Metazoa</taxon>
        <taxon>Ecdysozoa</taxon>
        <taxon>Arthropoda</taxon>
        <taxon>Chelicerata</taxon>
        <taxon>Arachnida</taxon>
        <taxon>Araneae</taxon>
        <taxon>Araneomorphae</taxon>
        <taxon>Entelegynae</taxon>
        <taxon>Araneoidea</taxon>
        <taxon>Nephilidae</taxon>
        <taxon>Trichonephila</taxon>
        <taxon>Trichonephila inaurata</taxon>
    </lineage>
</organism>
<proteinExistence type="predicted"/>
<evidence type="ECO:0000313" key="1">
    <source>
        <dbReference type="EMBL" id="GFY46466.1"/>
    </source>
</evidence>
<evidence type="ECO:0000313" key="2">
    <source>
        <dbReference type="Proteomes" id="UP000886998"/>
    </source>
</evidence>
<keyword evidence="2" id="KW-1185">Reference proteome</keyword>
<gene>
    <name evidence="1" type="ORF">TNIN_495501</name>
</gene>
<comment type="caution">
    <text evidence="1">The sequence shown here is derived from an EMBL/GenBank/DDBJ whole genome shotgun (WGS) entry which is preliminary data.</text>
</comment>
<dbReference type="EMBL" id="BMAV01005416">
    <property type="protein sequence ID" value="GFY46466.1"/>
    <property type="molecule type" value="Genomic_DNA"/>
</dbReference>
<protein>
    <submittedName>
        <fullName evidence="1">Uncharacterized protein</fullName>
    </submittedName>
</protein>
<dbReference type="Proteomes" id="UP000886998">
    <property type="component" value="Unassembled WGS sequence"/>
</dbReference>
<accession>A0A8X6X6W5</accession>
<dbReference type="AlphaFoldDB" id="A0A8X6X6W5"/>
<name>A0A8X6X6W5_9ARAC</name>
<reference evidence="1" key="1">
    <citation type="submission" date="2020-08" db="EMBL/GenBank/DDBJ databases">
        <title>Multicomponent nature underlies the extraordinary mechanical properties of spider dragline silk.</title>
        <authorList>
            <person name="Kono N."/>
            <person name="Nakamura H."/>
            <person name="Mori M."/>
            <person name="Yoshida Y."/>
            <person name="Ohtoshi R."/>
            <person name="Malay A.D."/>
            <person name="Moran D.A.P."/>
            <person name="Tomita M."/>
            <person name="Numata K."/>
            <person name="Arakawa K."/>
        </authorList>
    </citation>
    <scope>NUCLEOTIDE SEQUENCE</scope>
</reference>
<sequence length="72" mass="8387">MISPTAFMIRNLVGRFEDLDSVADILEEVPIEIFVLKTIWKLCGRVLQMIHLSQFIVVPANRAFSERHRVEF</sequence>